<dbReference type="InterPro" id="IPR011991">
    <property type="entry name" value="ArsR-like_HTH"/>
</dbReference>
<dbReference type="GeneID" id="68850145"/>
<dbReference type="InterPro" id="IPR036388">
    <property type="entry name" value="WH-like_DNA-bd_sf"/>
</dbReference>
<dbReference type="AlphaFoldDB" id="A0P4B0"/>
<proteinExistence type="predicted"/>
<dbReference type="OrthoDB" id="9790747at2"/>
<dbReference type="GO" id="GO:0003700">
    <property type="term" value="F:DNA-binding transcription factor activity"/>
    <property type="evidence" value="ECO:0007669"/>
    <property type="project" value="InterPro"/>
</dbReference>
<evidence type="ECO:0000259" key="1">
    <source>
        <dbReference type="PROSITE" id="PS50987"/>
    </source>
</evidence>
<dbReference type="InterPro" id="IPR036390">
    <property type="entry name" value="WH_DNA-bd_sf"/>
</dbReference>
<dbReference type="InterPro" id="IPR001845">
    <property type="entry name" value="HTH_ArsR_DNA-bd_dom"/>
</dbReference>
<dbReference type="NCBIfam" id="NF033788">
    <property type="entry name" value="HTH_metalloreg"/>
    <property type="match status" value="1"/>
</dbReference>
<feature type="domain" description="HTH arsR-type" evidence="1">
    <location>
        <begin position="1"/>
        <end position="92"/>
    </location>
</feature>
<dbReference type="CDD" id="cd00090">
    <property type="entry name" value="HTH_ARSR"/>
    <property type="match status" value="1"/>
</dbReference>
<name>A0P4B0_ROSAI</name>
<dbReference type="PROSITE" id="PS50987">
    <property type="entry name" value="HTH_ARSR_2"/>
    <property type="match status" value="1"/>
</dbReference>
<dbReference type="PRINTS" id="PR00778">
    <property type="entry name" value="HTHARSR"/>
</dbReference>
<dbReference type="Proteomes" id="UP000004848">
    <property type="component" value="Unassembled WGS sequence"/>
</dbReference>
<evidence type="ECO:0000313" key="2">
    <source>
        <dbReference type="EMBL" id="EAV40135.1"/>
    </source>
</evidence>
<sequence length="107" mass="12030">MDHPADHIFRTLADPTRRRLFEHLCIEGEQTVVALTKRAGVSQPAVSKHLAILKKCGLVSGQIAGRETRYSAQTKALVPLVDWTRRMSGFWESKLDSLEDLLGKMDQ</sequence>
<dbReference type="Gene3D" id="1.10.10.10">
    <property type="entry name" value="Winged helix-like DNA-binding domain superfamily/Winged helix DNA-binding domain"/>
    <property type="match status" value="1"/>
</dbReference>
<protein>
    <submittedName>
        <fullName evidence="2">Transcriptional regulator, ArsR family protein</fullName>
    </submittedName>
</protein>
<dbReference type="PANTHER" id="PTHR38600">
    <property type="entry name" value="TRANSCRIPTIONAL REGULATORY PROTEIN"/>
    <property type="match status" value="1"/>
</dbReference>
<dbReference type="RefSeq" id="WP_006940555.1">
    <property type="nucleotide sequence ID" value="NZ_AAUW01000042.1"/>
</dbReference>
<dbReference type="SMART" id="SM00418">
    <property type="entry name" value="HTH_ARSR"/>
    <property type="match status" value="1"/>
</dbReference>
<reference evidence="2 3" key="1">
    <citation type="submission" date="2006-05" db="EMBL/GenBank/DDBJ databases">
        <authorList>
            <person name="King G."/>
            <person name="Ferriera S."/>
            <person name="Johnson J."/>
            <person name="Kravitz S."/>
            <person name="Beeson K."/>
            <person name="Sutton G."/>
            <person name="Rogers Y.-H."/>
            <person name="Friedman R."/>
            <person name="Frazier M."/>
            <person name="Venter J.C."/>
        </authorList>
    </citation>
    <scope>NUCLEOTIDE SEQUENCE [LARGE SCALE GENOMIC DNA]</scope>
    <source>
        <strain evidence="3">ATCC 25650 / DSM 13394 / JCM 20685 / NBRC 16684 / NCIMB 2208 / IAM 12614 / B1</strain>
    </source>
</reference>
<organism evidence="2 3">
    <name type="scientific">Roseibium aggregatum (strain ATCC 25650 / DSM 13394 / JCM 20685 / NBRC 16684 / NCIMB 2208 / IAM 12614 / B1)</name>
    <name type="common">Stappia aggregata</name>
    <dbReference type="NCBI Taxonomy" id="384765"/>
    <lineage>
        <taxon>Bacteria</taxon>
        <taxon>Pseudomonadati</taxon>
        <taxon>Pseudomonadota</taxon>
        <taxon>Alphaproteobacteria</taxon>
        <taxon>Hyphomicrobiales</taxon>
        <taxon>Stappiaceae</taxon>
        <taxon>Roseibium</taxon>
    </lineage>
</organism>
<accession>A0P4B0</accession>
<comment type="caution">
    <text evidence="2">The sequence shown here is derived from an EMBL/GenBank/DDBJ whole genome shotgun (WGS) entry which is preliminary data.</text>
</comment>
<evidence type="ECO:0000313" key="3">
    <source>
        <dbReference type="Proteomes" id="UP000004848"/>
    </source>
</evidence>
<gene>
    <name evidence="2" type="ORF">SIAM614_28636</name>
</gene>
<dbReference type="eggNOG" id="COG0640">
    <property type="taxonomic scope" value="Bacteria"/>
</dbReference>
<dbReference type="PANTHER" id="PTHR38600:SF2">
    <property type="entry name" value="SLL0088 PROTEIN"/>
    <property type="match status" value="1"/>
</dbReference>
<dbReference type="SUPFAM" id="SSF46785">
    <property type="entry name" value="Winged helix' DNA-binding domain"/>
    <property type="match status" value="1"/>
</dbReference>
<dbReference type="EMBL" id="AAUW01000042">
    <property type="protein sequence ID" value="EAV40135.1"/>
    <property type="molecule type" value="Genomic_DNA"/>
</dbReference>
<dbReference type="Pfam" id="PF01022">
    <property type="entry name" value="HTH_5"/>
    <property type="match status" value="1"/>
</dbReference>